<proteinExistence type="predicted"/>
<accession>A0A0F9L4T1</accession>
<organism evidence="1">
    <name type="scientific">marine sediment metagenome</name>
    <dbReference type="NCBI Taxonomy" id="412755"/>
    <lineage>
        <taxon>unclassified sequences</taxon>
        <taxon>metagenomes</taxon>
        <taxon>ecological metagenomes</taxon>
    </lineage>
</organism>
<dbReference type="AlphaFoldDB" id="A0A0F9L4T1"/>
<gene>
    <name evidence="1" type="ORF">LCGC14_1256200</name>
</gene>
<name>A0A0F9L4T1_9ZZZZ</name>
<sequence>MHKLTTGNKFGNLTVIEFVGSRNVNRGHYWKVRCDCGKKKEIIASSLIRGITISCGCINIKHGHAKKGNVSPTYRSWCGMKHRCNAPRGKSWENYGGRGIKVCEQWLKFENFLEDMGEKPEGLTLERIDNNGNYEPANCKWIPLREQAGNKRVSVFVNYKDTRRTIAEWSRVLQINVNTLRSRLKSGWAIKKAFATL</sequence>
<evidence type="ECO:0000313" key="1">
    <source>
        <dbReference type="EMBL" id="KKM88688.1"/>
    </source>
</evidence>
<reference evidence="1" key="1">
    <citation type="journal article" date="2015" name="Nature">
        <title>Complex archaea that bridge the gap between prokaryotes and eukaryotes.</title>
        <authorList>
            <person name="Spang A."/>
            <person name="Saw J.H."/>
            <person name="Jorgensen S.L."/>
            <person name="Zaremba-Niedzwiedzka K."/>
            <person name="Martijn J."/>
            <person name="Lind A.E."/>
            <person name="van Eijk R."/>
            <person name="Schleper C."/>
            <person name="Guy L."/>
            <person name="Ettema T.J."/>
        </authorList>
    </citation>
    <scope>NUCLEOTIDE SEQUENCE</scope>
</reference>
<dbReference type="EMBL" id="LAZR01006925">
    <property type="protein sequence ID" value="KKM88688.1"/>
    <property type="molecule type" value="Genomic_DNA"/>
</dbReference>
<comment type="caution">
    <text evidence="1">The sequence shown here is derived from an EMBL/GenBank/DDBJ whole genome shotgun (WGS) entry which is preliminary data.</text>
</comment>
<protein>
    <submittedName>
        <fullName evidence="1">Uncharacterized protein</fullName>
    </submittedName>
</protein>